<proteinExistence type="predicted"/>
<dbReference type="RefSeq" id="WP_237854511.1">
    <property type="nucleotide sequence ID" value="NZ_JAKLWS010000013.1"/>
</dbReference>
<accession>A0ABS9KE83</accession>
<evidence type="ECO:0000256" key="2">
    <source>
        <dbReference type="ARBA" id="ARBA00023315"/>
    </source>
</evidence>
<gene>
    <name evidence="4" type="ORF">L6773_11285</name>
</gene>
<name>A0ABS9KE83_9BACT</name>
<keyword evidence="1" id="KW-0808">Transferase</keyword>
<evidence type="ECO:0000313" key="4">
    <source>
        <dbReference type="EMBL" id="MCG2589153.1"/>
    </source>
</evidence>
<dbReference type="PANTHER" id="PTHR43072">
    <property type="entry name" value="N-ACETYLTRANSFERASE"/>
    <property type="match status" value="1"/>
</dbReference>
<dbReference type="InterPro" id="IPR000182">
    <property type="entry name" value="GNAT_dom"/>
</dbReference>
<evidence type="ECO:0000259" key="3">
    <source>
        <dbReference type="PROSITE" id="PS51186"/>
    </source>
</evidence>
<keyword evidence="5" id="KW-1185">Reference proteome</keyword>
<evidence type="ECO:0000256" key="1">
    <source>
        <dbReference type="ARBA" id="ARBA00022679"/>
    </source>
</evidence>
<organism evidence="4 5">
    <name type="scientific">Rhodohalobacter sulfatireducens</name>
    <dbReference type="NCBI Taxonomy" id="2911366"/>
    <lineage>
        <taxon>Bacteria</taxon>
        <taxon>Pseudomonadati</taxon>
        <taxon>Balneolota</taxon>
        <taxon>Balneolia</taxon>
        <taxon>Balneolales</taxon>
        <taxon>Balneolaceae</taxon>
        <taxon>Rhodohalobacter</taxon>
    </lineage>
</organism>
<reference evidence="4" key="1">
    <citation type="submission" date="2022-01" db="EMBL/GenBank/DDBJ databases">
        <authorList>
            <person name="Wang Y."/>
        </authorList>
    </citation>
    <scope>NUCLEOTIDE SEQUENCE</scope>
    <source>
        <strain evidence="4">WB101</strain>
    </source>
</reference>
<feature type="domain" description="N-acetyltransferase" evidence="3">
    <location>
        <begin position="1"/>
        <end position="154"/>
    </location>
</feature>
<dbReference type="Pfam" id="PF13420">
    <property type="entry name" value="Acetyltransf_4"/>
    <property type="match status" value="1"/>
</dbReference>
<dbReference type="CDD" id="cd04301">
    <property type="entry name" value="NAT_SF"/>
    <property type="match status" value="1"/>
</dbReference>
<dbReference type="SUPFAM" id="SSF55729">
    <property type="entry name" value="Acyl-CoA N-acyltransferases (Nat)"/>
    <property type="match status" value="1"/>
</dbReference>
<sequence length="160" mass="18711">MIRDVSLSDAKRIHEIYNEYVEDSRITFQEKPLSLKEIKDKIQKITKVYPWIVYEENNQVVGYTYADKWKEKSAYRYTVETSIYLDSGHLGKGIGSKLKGAMIEKLREREFHCVISAISLPNPASIAMCKKFGFQKAGQLREIGYKFDEWIDVGYWQLIL</sequence>
<dbReference type="EMBL" id="JAKLWS010000013">
    <property type="protein sequence ID" value="MCG2589153.1"/>
    <property type="molecule type" value="Genomic_DNA"/>
</dbReference>
<dbReference type="Gene3D" id="3.40.630.30">
    <property type="match status" value="1"/>
</dbReference>
<protein>
    <submittedName>
        <fullName evidence="4">N-acetyltransferase family protein</fullName>
    </submittedName>
</protein>
<dbReference type="PROSITE" id="PS51186">
    <property type="entry name" value="GNAT"/>
    <property type="match status" value="1"/>
</dbReference>
<dbReference type="Proteomes" id="UP001165366">
    <property type="component" value="Unassembled WGS sequence"/>
</dbReference>
<keyword evidence="2" id="KW-0012">Acyltransferase</keyword>
<dbReference type="InterPro" id="IPR016181">
    <property type="entry name" value="Acyl_CoA_acyltransferase"/>
</dbReference>
<evidence type="ECO:0000313" key="5">
    <source>
        <dbReference type="Proteomes" id="UP001165366"/>
    </source>
</evidence>
<comment type="caution">
    <text evidence="4">The sequence shown here is derived from an EMBL/GenBank/DDBJ whole genome shotgun (WGS) entry which is preliminary data.</text>
</comment>
<dbReference type="PANTHER" id="PTHR43072:SF23">
    <property type="entry name" value="UPF0039 PROTEIN C11D3.02C"/>
    <property type="match status" value="1"/>
</dbReference>
<reference evidence="4" key="2">
    <citation type="submission" date="2024-05" db="EMBL/GenBank/DDBJ databases">
        <title>Rhodohalobacter halophilus gen. nov., sp. nov., a moderately halophilic member of the family Balneolaceae.</title>
        <authorList>
            <person name="Xia J."/>
        </authorList>
    </citation>
    <scope>NUCLEOTIDE SEQUENCE</scope>
    <source>
        <strain evidence="4">WB101</strain>
    </source>
</reference>